<feature type="transmembrane region" description="Helical" evidence="3">
    <location>
        <begin position="295"/>
        <end position="313"/>
    </location>
</feature>
<evidence type="ECO:0000256" key="2">
    <source>
        <dbReference type="ARBA" id="ARBA00022679"/>
    </source>
</evidence>
<dbReference type="Proteomes" id="UP000304382">
    <property type="component" value="Unassembled WGS sequence"/>
</dbReference>
<dbReference type="SUPFAM" id="SSF53448">
    <property type="entry name" value="Nucleotide-diphospho-sugar transferases"/>
    <property type="match status" value="1"/>
</dbReference>
<feature type="transmembrane region" description="Helical" evidence="3">
    <location>
        <begin position="320"/>
        <end position="340"/>
    </location>
</feature>
<keyword evidence="3" id="KW-0472">Membrane</keyword>
<sequence length="385" mass="43308">MSLERLSLSLFICAAIGLVHAYFFYPLSLRVLNPIVGSPLDRRTEPLPSVALIIAAYNEEDVIHEKIENSLELEYPSNKLNIIVFSDASSDRTDEIVKEYESEGVTLIRIEGRVGKTECQNRVTERVDEEILVFSDANSMYEPNAITELVHGFTPEVGCVVGELRYRDSSDVEGESFYWRYESRIKSLESEFHSLVTGNGSIYAVRTSSYVPQPPDRISDFTEPLSIIRNGERVRYVPSAVAWEETGSSPDDELSRRIRIVTRSWNSIIEYTDLLNPLQDSKIAYQLISHKVIRWLSPLLLMVALGANVGLVLSGTSISYEIALAGQIAFYMLAGLGGMAEQFGVDDPLITHVPFYFLYANYGMLRGFLNFVNGSNIVVWETTDR</sequence>
<evidence type="ECO:0000256" key="1">
    <source>
        <dbReference type="ARBA" id="ARBA00022676"/>
    </source>
</evidence>
<keyword evidence="3" id="KW-0812">Transmembrane</keyword>
<keyword evidence="3" id="KW-1133">Transmembrane helix</keyword>
<dbReference type="PANTHER" id="PTHR43630:SF1">
    <property type="entry name" value="POLY-BETA-1,6-N-ACETYL-D-GLUCOSAMINE SYNTHASE"/>
    <property type="match status" value="1"/>
</dbReference>
<name>A0A4C2EJF4_9EURY</name>
<dbReference type="Gene3D" id="3.90.550.10">
    <property type="entry name" value="Spore Coat Polysaccharide Biosynthesis Protein SpsA, Chain A"/>
    <property type="match status" value="1"/>
</dbReference>
<dbReference type="CDD" id="cd06439">
    <property type="entry name" value="CESA_like_1"/>
    <property type="match status" value="1"/>
</dbReference>
<dbReference type="EMBL" id="BIXZ01000004">
    <property type="protein sequence ID" value="GCF14476.1"/>
    <property type="molecule type" value="Genomic_DNA"/>
</dbReference>
<evidence type="ECO:0000259" key="4">
    <source>
        <dbReference type="Pfam" id="PF00535"/>
    </source>
</evidence>
<protein>
    <submittedName>
        <fullName evidence="5">Glycosyl transferase</fullName>
    </submittedName>
</protein>
<evidence type="ECO:0000313" key="6">
    <source>
        <dbReference type="Proteomes" id="UP000304382"/>
    </source>
</evidence>
<dbReference type="Pfam" id="PF00535">
    <property type="entry name" value="Glycos_transf_2"/>
    <property type="match status" value="1"/>
</dbReference>
<evidence type="ECO:0000256" key="3">
    <source>
        <dbReference type="SAM" id="Phobius"/>
    </source>
</evidence>
<gene>
    <name evidence="5" type="ORF">Harman_24110</name>
</gene>
<accession>A0A4C2EJF4</accession>
<comment type="caution">
    <text evidence="5">The sequence shown here is derived from an EMBL/GenBank/DDBJ whole genome shotgun (WGS) entry which is preliminary data.</text>
</comment>
<dbReference type="InterPro" id="IPR029044">
    <property type="entry name" value="Nucleotide-diphossugar_trans"/>
</dbReference>
<keyword evidence="6" id="KW-1185">Reference proteome</keyword>
<dbReference type="GO" id="GO:0016757">
    <property type="term" value="F:glycosyltransferase activity"/>
    <property type="evidence" value="ECO:0007669"/>
    <property type="project" value="UniProtKB-KW"/>
</dbReference>
<reference evidence="5 6" key="1">
    <citation type="submission" date="2019-02" db="EMBL/GenBank/DDBJ databases">
        <title>Haloarcula mannanilyticum sp. nov., a mannan degrading haloarchaeon isolated from commercial salt.</title>
        <authorList>
            <person name="Enomoto S."/>
            <person name="Shimane Y."/>
            <person name="Kamekura M."/>
            <person name="Ito T."/>
            <person name="Moriya O."/>
            <person name="Ihara K."/>
            <person name="Takahashi-Ando N."/>
            <person name="Fukushima Y."/>
            <person name="Yoshida Y."/>
            <person name="Usama R."/>
            <person name="Takai K."/>
            <person name="Minegishi H."/>
        </authorList>
    </citation>
    <scope>NUCLEOTIDE SEQUENCE [LARGE SCALE GENOMIC DNA]</scope>
    <source>
        <strain evidence="5 6">MD130-1</strain>
    </source>
</reference>
<keyword evidence="1" id="KW-0328">Glycosyltransferase</keyword>
<dbReference type="AlphaFoldDB" id="A0A4C2EJF4"/>
<dbReference type="PANTHER" id="PTHR43630">
    <property type="entry name" value="POLY-BETA-1,6-N-ACETYL-D-GLUCOSAMINE SYNTHASE"/>
    <property type="match status" value="1"/>
</dbReference>
<organism evidence="5 6">
    <name type="scientific">Haloarcula mannanilytica</name>
    <dbReference type="NCBI Taxonomy" id="2509225"/>
    <lineage>
        <taxon>Archaea</taxon>
        <taxon>Methanobacteriati</taxon>
        <taxon>Methanobacteriota</taxon>
        <taxon>Stenosarchaea group</taxon>
        <taxon>Halobacteria</taxon>
        <taxon>Halobacteriales</taxon>
        <taxon>Haloarculaceae</taxon>
        <taxon>Haloarcula</taxon>
    </lineage>
</organism>
<evidence type="ECO:0000313" key="5">
    <source>
        <dbReference type="EMBL" id="GCF14476.1"/>
    </source>
</evidence>
<proteinExistence type="predicted"/>
<keyword evidence="2 5" id="KW-0808">Transferase</keyword>
<feature type="domain" description="Glycosyltransferase 2-like" evidence="4">
    <location>
        <begin position="52"/>
        <end position="178"/>
    </location>
</feature>
<dbReference type="RefSeq" id="WP_137684063.1">
    <property type="nucleotide sequence ID" value="NZ_BIXZ01000004.1"/>
</dbReference>
<dbReference type="InterPro" id="IPR001173">
    <property type="entry name" value="Glyco_trans_2-like"/>
</dbReference>
<dbReference type="OrthoDB" id="43988at2157"/>